<sequence length="89" mass="10309">MKCYHISINVSDTKLIVDILVNFNVINVTVISTNYRFKYAINEILSKIKEMKIDHTLPSDPFPERVDVVISTEIEKHSINFDKIFIPKA</sequence>
<name>X1TFS3_9ZZZZ</name>
<feature type="non-terminal residue" evidence="1">
    <location>
        <position position="89"/>
    </location>
</feature>
<dbReference type="AlphaFoldDB" id="X1TFS3"/>
<proteinExistence type="predicted"/>
<evidence type="ECO:0000313" key="1">
    <source>
        <dbReference type="EMBL" id="GAJ04114.1"/>
    </source>
</evidence>
<reference evidence="1" key="1">
    <citation type="journal article" date="2014" name="Front. Microbiol.">
        <title>High frequency of phylogenetically diverse reductive dehalogenase-homologous genes in deep subseafloor sedimentary metagenomes.</title>
        <authorList>
            <person name="Kawai M."/>
            <person name="Futagami T."/>
            <person name="Toyoda A."/>
            <person name="Takaki Y."/>
            <person name="Nishi S."/>
            <person name="Hori S."/>
            <person name="Arai W."/>
            <person name="Tsubouchi T."/>
            <person name="Morono Y."/>
            <person name="Uchiyama I."/>
            <person name="Ito T."/>
            <person name="Fujiyama A."/>
            <person name="Inagaki F."/>
            <person name="Takami H."/>
        </authorList>
    </citation>
    <scope>NUCLEOTIDE SEQUENCE</scope>
    <source>
        <strain evidence="1">Expedition CK06-06</strain>
    </source>
</reference>
<gene>
    <name evidence="1" type="ORF">S12H4_48409</name>
</gene>
<accession>X1TFS3</accession>
<dbReference type="EMBL" id="BARW01030253">
    <property type="protein sequence ID" value="GAJ04114.1"/>
    <property type="molecule type" value="Genomic_DNA"/>
</dbReference>
<organism evidence="1">
    <name type="scientific">marine sediment metagenome</name>
    <dbReference type="NCBI Taxonomy" id="412755"/>
    <lineage>
        <taxon>unclassified sequences</taxon>
        <taxon>metagenomes</taxon>
        <taxon>ecological metagenomes</taxon>
    </lineage>
</organism>
<comment type="caution">
    <text evidence="1">The sequence shown here is derived from an EMBL/GenBank/DDBJ whole genome shotgun (WGS) entry which is preliminary data.</text>
</comment>
<protein>
    <submittedName>
        <fullName evidence="1">Uncharacterized protein</fullName>
    </submittedName>
</protein>